<gene>
    <name evidence="18" type="primary">cusS</name>
    <name evidence="17" type="ORF">CRN84_15325</name>
    <name evidence="18" type="ORF">NCTC12282_04317</name>
</gene>
<dbReference type="PROSITE" id="PS50885">
    <property type="entry name" value="HAMP"/>
    <property type="match status" value="1"/>
</dbReference>
<evidence type="ECO:0000256" key="6">
    <source>
        <dbReference type="ARBA" id="ARBA00022679"/>
    </source>
</evidence>
<keyword evidence="13 14" id="KW-0472">Membrane</keyword>
<evidence type="ECO:0000256" key="2">
    <source>
        <dbReference type="ARBA" id="ARBA00004429"/>
    </source>
</evidence>
<dbReference type="EMBL" id="PDDX01000001">
    <property type="protein sequence ID" value="PHI30611.1"/>
    <property type="molecule type" value="Genomic_DNA"/>
</dbReference>
<dbReference type="InterPro" id="IPR003594">
    <property type="entry name" value="HATPase_dom"/>
</dbReference>
<evidence type="ECO:0000259" key="16">
    <source>
        <dbReference type="PROSITE" id="PS50885"/>
    </source>
</evidence>
<evidence type="ECO:0000256" key="8">
    <source>
        <dbReference type="ARBA" id="ARBA00022741"/>
    </source>
</evidence>
<dbReference type="NCBIfam" id="TIGR01386">
    <property type="entry name" value="cztS_silS_copS"/>
    <property type="match status" value="1"/>
</dbReference>
<evidence type="ECO:0000313" key="20">
    <source>
        <dbReference type="Proteomes" id="UP000373449"/>
    </source>
</evidence>
<evidence type="ECO:0000256" key="14">
    <source>
        <dbReference type="RuleBase" id="RU364088"/>
    </source>
</evidence>
<sequence length="485" mass="55475">MKTKPGRRPLSLAFRLTLFISITTITAFMLFSWLTIQSVEKHFEEQDLNELQQLSTSLSQLLTHQDLTEHVRIERVINAISQRPNAFIFLERMNSSPNQILFQSPDGPDFKKIIETYPVDTELPVIWNAPEEQTAPHEDNNSLHDATSEGYRVMILPIVTMADNQKLHYRLVIALSIDFHLHYIKELTRNLMLAAFFTCLIMVLIVHFAVYQGHAPLRRVSKEIKGITSENLDVRLQPDQVPIELQQLAVSFNAMLEQIEDVFKRQSNFSADIAHEIRTPITNLVTQTQIALSQKRSTEDYREVMYSNLEEYERMSKMVSDMLFLAQADNNLLIPERLTIDLKNEINKVFEYFEAWSEERGVTLRLLGDAGPVQGDPLMLRRVINNLLSNAIRYTPEGECVTVTLSQKNNGILMSVANPGRVIPAEHLPRLFDRFYRVDQSRQRKGEGSGIGLAIVKSIIEAHRGKVSVTSDSNLTQFSVFIPQP</sequence>
<keyword evidence="3 14" id="KW-1003">Cell membrane</keyword>
<dbReference type="SUPFAM" id="SSF55874">
    <property type="entry name" value="ATPase domain of HSP90 chaperone/DNA topoisomerase II/histidine kinase"/>
    <property type="match status" value="1"/>
</dbReference>
<dbReference type="PANTHER" id="PTHR45436">
    <property type="entry name" value="SENSOR HISTIDINE KINASE YKOH"/>
    <property type="match status" value="1"/>
</dbReference>
<keyword evidence="6 14" id="KW-0808">Transferase</keyword>
<dbReference type="GO" id="GO:0005886">
    <property type="term" value="C:plasma membrane"/>
    <property type="evidence" value="ECO:0007669"/>
    <property type="project" value="UniProtKB-SubCell"/>
</dbReference>
<keyword evidence="11 14" id="KW-1133">Transmembrane helix</keyword>
<evidence type="ECO:0000313" key="18">
    <source>
        <dbReference type="EMBL" id="VFS50064.1"/>
    </source>
</evidence>
<dbReference type="Gene3D" id="3.30.565.10">
    <property type="entry name" value="Histidine kinase-like ATPase, C-terminal domain"/>
    <property type="match status" value="1"/>
</dbReference>
<dbReference type="PRINTS" id="PR00344">
    <property type="entry name" value="BCTRLSENSOR"/>
</dbReference>
<keyword evidence="8 14" id="KW-0547">Nucleotide-binding</keyword>
<dbReference type="FunFam" id="3.30.565.10:FF:000006">
    <property type="entry name" value="Sensor histidine kinase WalK"/>
    <property type="match status" value="1"/>
</dbReference>
<evidence type="ECO:0000256" key="11">
    <source>
        <dbReference type="ARBA" id="ARBA00022989"/>
    </source>
</evidence>
<dbReference type="InterPro" id="IPR036097">
    <property type="entry name" value="HisK_dim/P_sf"/>
</dbReference>
<dbReference type="Proteomes" id="UP000224974">
    <property type="component" value="Unassembled WGS sequence"/>
</dbReference>
<dbReference type="SUPFAM" id="SSF47384">
    <property type="entry name" value="Homodimeric domain of signal transducing histidine kinase"/>
    <property type="match status" value="1"/>
</dbReference>
<dbReference type="PANTHER" id="PTHR45436:SF15">
    <property type="entry name" value="SENSOR HISTIDINE KINASE CUSS"/>
    <property type="match status" value="1"/>
</dbReference>
<keyword evidence="12 14" id="KW-0902">Two-component regulatory system</keyword>
<feature type="domain" description="HAMP" evidence="16">
    <location>
        <begin position="211"/>
        <end position="264"/>
    </location>
</feature>
<organism evidence="17 19">
    <name type="scientific">Budvicia aquatica</name>
    <dbReference type="NCBI Taxonomy" id="82979"/>
    <lineage>
        <taxon>Bacteria</taxon>
        <taxon>Pseudomonadati</taxon>
        <taxon>Pseudomonadota</taxon>
        <taxon>Gammaproteobacteria</taxon>
        <taxon>Enterobacterales</taxon>
        <taxon>Budviciaceae</taxon>
        <taxon>Budvicia</taxon>
    </lineage>
</organism>
<dbReference type="SMART" id="SM00304">
    <property type="entry name" value="HAMP"/>
    <property type="match status" value="1"/>
</dbReference>
<dbReference type="CDD" id="cd00082">
    <property type="entry name" value="HisKA"/>
    <property type="match status" value="1"/>
</dbReference>
<dbReference type="GO" id="GO:0000155">
    <property type="term" value="F:phosphorelay sensor kinase activity"/>
    <property type="evidence" value="ECO:0007669"/>
    <property type="project" value="InterPro"/>
</dbReference>
<feature type="domain" description="Histidine kinase" evidence="15">
    <location>
        <begin position="272"/>
        <end position="485"/>
    </location>
</feature>
<dbReference type="RefSeq" id="WP_029092818.1">
    <property type="nucleotide sequence ID" value="NZ_CAADJA010000002.1"/>
</dbReference>
<evidence type="ECO:0000259" key="15">
    <source>
        <dbReference type="PROSITE" id="PS50109"/>
    </source>
</evidence>
<evidence type="ECO:0000256" key="4">
    <source>
        <dbReference type="ARBA" id="ARBA00022519"/>
    </source>
</evidence>
<keyword evidence="5" id="KW-0597">Phosphoprotein</keyword>
<feature type="transmembrane region" description="Helical" evidence="14">
    <location>
        <begin position="12"/>
        <end position="34"/>
    </location>
</feature>
<dbReference type="InterPro" id="IPR048590">
    <property type="entry name" value="CusS-like_sensor"/>
</dbReference>
<keyword evidence="19" id="KW-1185">Reference proteome</keyword>
<evidence type="ECO:0000256" key="9">
    <source>
        <dbReference type="ARBA" id="ARBA00022777"/>
    </source>
</evidence>
<dbReference type="Gene3D" id="1.10.287.130">
    <property type="match status" value="1"/>
</dbReference>
<dbReference type="EMBL" id="CAADJA010000002">
    <property type="protein sequence ID" value="VFS50064.1"/>
    <property type="molecule type" value="Genomic_DNA"/>
</dbReference>
<evidence type="ECO:0000256" key="1">
    <source>
        <dbReference type="ARBA" id="ARBA00000085"/>
    </source>
</evidence>
<dbReference type="Pfam" id="PF21085">
    <property type="entry name" value="CusS"/>
    <property type="match status" value="1"/>
</dbReference>
<dbReference type="EC" id="2.7.13.3" evidence="14"/>
<dbReference type="STRING" id="1111728.GCA_000427805_00173"/>
<dbReference type="OrthoDB" id="9809766at2"/>
<dbReference type="FunFam" id="1.10.287.130:FF:000001">
    <property type="entry name" value="Two-component sensor histidine kinase"/>
    <property type="match status" value="1"/>
</dbReference>
<comment type="subcellular location">
    <subcellularLocation>
        <location evidence="2">Cell inner membrane</location>
        <topology evidence="2">Multi-pass membrane protein</topology>
    </subcellularLocation>
</comment>
<evidence type="ECO:0000256" key="12">
    <source>
        <dbReference type="ARBA" id="ARBA00023012"/>
    </source>
</evidence>
<dbReference type="Pfam" id="PF00512">
    <property type="entry name" value="HisKA"/>
    <property type="match status" value="1"/>
</dbReference>
<accession>A0A2C6DP84</accession>
<dbReference type="InterPro" id="IPR004358">
    <property type="entry name" value="Sig_transdc_His_kin-like_C"/>
</dbReference>
<dbReference type="InterPro" id="IPR036890">
    <property type="entry name" value="HATPase_C_sf"/>
</dbReference>
<proteinExistence type="predicted"/>
<dbReference type="CDD" id="cd06225">
    <property type="entry name" value="HAMP"/>
    <property type="match status" value="1"/>
</dbReference>
<dbReference type="AlphaFoldDB" id="A0A2C6DP84"/>
<dbReference type="Gene3D" id="6.10.340.10">
    <property type="match status" value="1"/>
</dbReference>
<reference evidence="19" key="2">
    <citation type="submission" date="2017-09" db="EMBL/GenBank/DDBJ databases">
        <title>FDA dAtabase for Regulatory Grade micrObial Sequences (FDA-ARGOS): Supporting development and validation of Infectious Disease Dx tests.</title>
        <authorList>
            <person name="Minogue T."/>
            <person name="Wolcott M."/>
            <person name="Wasieloski L."/>
            <person name="Aguilar W."/>
            <person name="Moore D."/>
            <person name="Tallon L."/>
            <person name="Sadzewicz L."/>
            <person name="Ott S."/>
            <person name="Zhao X."/>
            <person name="Nagaraj S."/>
            <person name="Vavikolanu K."/>
            <person name="Aluvathingal J."/>
            <person name="Nadendla S."/>
            <person name="Sichtig H."/>
        </authorList>
    </citation>
    <scope>NUCLEOTIDE SEQUENCE [LARGE SCALE GENOMIC DNA]</scope>
    <source>
        <strain evidence="19">FDAARGOS_387</strain>
    </source>
</reference>
<name>A0A2C6DP84_9GAMM</name>
<dbReference type="SMART" id="SM00388">
    <property type="entry name" value="HisKA"/>
    <property type="match status" value="1"/>
</dbReference>
<dbReference type="NCBIfam" id="NF007345">
    <property type="entry name" value="PRK09835.1"/>
    <property type="match status" value="1"/>
</dbReference>
<comment type="catalytic activity">
    <reaction evidence="1 14">
        <text>ATP + protein L-histidine = ADP + protein N-phospho-L-histidine.</text>
        <dbReference type="EC" id="2.7.13.3"/>
    </reaction>
</comment>
<comment type="function">
    <text evidence="14">Member of a two-component regulatory system.</text>
</comment>
<evidence type="ECO:0000256" key="5">
    <source>
        <dbReference type="ARBA" id="ARBA00022553"/>
    </source>
</evidence>
<dbReference type="GO" id="GO:0005524">
    <property type="term" value="F:ATP binding"/>
    <property type="evidence" value="ECO:0007669"/>
    <property type="project" value="UniProtKB-KW"/>
</dbReference>
<evidence type="ECO:0000313" key="19">
    <source>
        <dbReference type="Proteomes" id="UP000224974"/>
    </source>
</evidence>
<dbReference type="InterPro" id="IPR050428">
    <property type="entry name" value="TCS_sensor_his_kinase"/>
</dbReference>
<keyword evidence="10 14" id="KW-0067">ATP-binding</keyword>
<dbReference type="InterPro" id="IPR003660">
    <property type="entry name" value="HAMP_dom"/>
</dbReference>
<evidence type="ECO:0000313" key="17">
    <source>
        <dbReference type="EMBL" id="PHI30611.1"/>
    </source>
</evidence>
<dbReference type="PROSITE" id="PS50109">
    <property type="entry name" value="HIS_KIN"/>
    <property type="match status" value="1"/>
</dbReference>
<reference evidence="18 20" key="3">
    <citation type="submission" date="2019-03" db="EMBL/GenBank/DDBJ databases">
        <authorList>
            <consortium name="Pathogen Informatics"/>
        </authorList>
    </citation>
    <scope>NUCLEOTIDE SEQUENCE [LARGE SCALE GENOMIC DNA]</scope>
    <source>
        <strain evidence="18 20">NCTC12282</strain>
    </source>
</reference>
<keyword evidence="9 14" id="KW-0418">Kinase</keyword>
<evidence type="ECO:0000256" key="13">
    <source>
        <dbReference type="ARBA" id="ARBA00023136"/>
    </source>
</evidence>
<evidence type="ECO:0000256" key="10">
    <source>
        <dbReference type="ARBA" id="ARBA00022840"/>
    </source>
</evidence>
<dbReference type="Pfam" id="PF02518">
    <property type="entry name" value="HATPase_c"/>
    <property type="match status" value="1"/>
</dbReference>
<keyword evidence="4 14" id="KW-0997">Cell inner membrane</keyword>
<evidence type="ECO:0000256" key="3">
    <source>
        <dbReference type="ARBA" id="ARBA00022475"/>
    </source>
</evidence>
<protein>
    <recommendedName>
        <fullName evidence="14">Sensor protein</fullName>
        <ecNumber evidence="14">2.7.13.3</ecNumber>
    </recommendedName>
</protein>
<keyword evidence="7 14" id="KW-0812">Transmembrane</keyword>
<reference evidence="17" key="1">
    <citation type="submission" date="2017-09" db="EMBL/GenBank/DDBJ databases">
        <title>FDA dAtabase for Regulatory Grade micrObial Sequences (FDA-ARGOS): Supporting development and validation of Infectious Disease Dx tests.</title>
        <authorList>
            <person name="Minogue T."/>
            <person name="Wolcott M."/>
            <person name="Wasieloski L."/>
            <person name="Aguilar W."/>
            <person name="Moore D."/>
            <person name="Tallon L.J."/>
            <person name="Sadzewicz L."/>
            <person name="Ott S."/>
            <person name="Zhao X."/>
            <person name="Nagaraj S."/>
            <person name="Vavikolanu K."/>
            <person name="Aluvathingal J."/>
            <person name="Nadendla S."/>
            <person name="Sichtig H."/>
        </authorList>
    </citation>
    <scope>NUCLEOTIDE SEQUENCE</scope>
    <source>
        <strain evidence="17">FDAARGOS_387</strain>
    </source>
</reference>
<dbReference type="Pfam" id="PF00672">
    <property type="entry name" value="HAMP"/>
    <property type="match status" value="1"/>
</dbReference>
<dbReference type="InterPro" id="IPR005467">
    <property type="entry name" value="His_kinase_dom"/>
</dbReference>
<dbReference type="InterPro" id="IPR003661">
    <property type="entry name" value="HisK_dim/P_dom"/>
</dbReference>
<dbReference type="Proteomes" id="UP000373449">
    <property type="component" value="Unassembled WGS sequence"/>
</dbReference>
<evidence type="ECO:0000256" key="7">
    <source>
        <dbReference type="ARBA" id="ARBA00022692"/>
    </source>
</evidence>
<feature type="transmembrane region" description="Helical" evidence="14">
    <location>
        <begin position="191"/>
        <end position="211"/>
    </location>
</feature>
<dbReference type="SMART" id="SM00387">
    <property type="entry name" value="HATPase_c"/>
    <property type="match status" value="1"/>
</dbReference>
<dbReference type="InterPro" id="IPR006290">
    <property type="entry name" value="CztS_silS_copS"/>
</dbReference>